<dbReference type="EMBL" id="UXSR01005962">
    <property type="protein sequence ID" value="VDD84058.1"/>
    <property type="molecule type" value="Genomic_DNA"/>
</dbReference>
<gene>
    <name evidence="1" type="ORF">MCOS_LOCUS10061</name>
</gene>
<evidence type="ECO:0000313" key="2">
    <source>
        <dbReference type="Proteomes" id="UP000267029"/>
    </source>
</evidence>
<dbReference type="Proteomes" id="UP000267029">
    <property type="component" value="Unassembled WGS sequence"/>
</dbReference>
<keyword evidence="2" id="KW-1185">Reference proteome</keyword>
<sequence length="204" mass="22818">MNETKTTHNGFAFGLRDLHEEDIRTVRRSARWSTMEPCRCLRRRRPMTRAVPSTTVFAASGTALKAAPDLPATHVDVRAAPPANERSGCHVCVRAHVATLGGNLALYVSMLACLSCVVSPVIVASGHVSSTASFTCRLIFQRKSWLIPRGPLRWGGSRRDRSCMMWLWLRVCFDSLRRQDECLEAAISTFPGTACVVDRRVWRF</sequence>
<organism evidence="1 2">
    <name type="scientific">Mesocestoides corti</name>
    <name type="common">Flatworm</name>
    <dbReference type="NCBI Taxonomy" id="53468"/>
    <lineage>
        <taxon>Eukaryota</taxon>
        <taxon>Metazoa</taxon>
        <taxon>Spiralia</taxon>
        <taxon>Lophotrochozoa</taxon>
        <taxon>Platyhelminthes</taxon>
        <taxon>Cestoda</taxon>
        <taxon>Eucestoda</taxon>
        <taxon>Cyclophyllidea</taxon>
        <taxon>Mesocestoididae</taxon>
        <taxon>Mesocestoides</taxon>
    </lineage>
</organism>
<protein>
    <submittedName>
        <fullName evidence="1">Uncharacterized protein</fullName>
    </submittedName>
</protein>
<evidence type="ECO:0000313" key="1">
    <source>
        <dbReference type="EMBL" id="VDD84058.1"/>
    </source>
</evidence>
<name>A0A0R3UQA8_MESCO</name>
<accession>A0A0R3UQA8</accession>
<proteinExistence type="predicted"/>
<dbReference type="AlphaFoldDB" id="A0A0R3UQA8"/>
<reference evidence="1 2" key="1">
    <citation type="submission" date="2018-10" db="EMBL/GenBank/DDBJ databases">
        <authorList>
            <consortium name="Pathogen Informatics"/>
        </authorList>
    </citation>
    <scope>NUCLEOTIDE SEQUENCE [LARGE SCALE GENOMIC DNA]</scope>
</reference>